<evidence type="ECO:0008006" key="3">
    <source>
        <dbReference type="Google" id="ProtNLM"/>
    </source>
</evidence>
<dbReference type="AlphaFoldDB" id="A0A0P9RW02"/>
<sequence>MIMQVEKSWVLDTKWKRLDSEMGSKNYGLSQADFYQLFAYGQKYLGGQGDLVLIYPKRASFMEALPVFEFSEGLRLWVVPFDFETRLLSRNGGA</sequence>
<dbReference type="PANTHER" id="PTHR38733:SF1">
    <property type="entry name" value="TYPE IV METHYL-DIRECTED RESTRICTION ENZYME ECOKMCRBC"/>
    <property type="match status" value="1"/>
</dbReference>
<dbReference type="InterPro" id="IPR019292">
    <property type="entry name" value="McrC"/>
</dbReference>
<name>A0A0P9RW02_9PSED</name>
<accession>A0A0P9RW02</accession>
<organism evidence="1 2">
    <name type="scientific">Pseudomonas syringae pv. helianthi</name>
    <dbReference type="NCBI Taxonomy" id="251654"/>
    <lineage>
        <taxon>Bacteria</taxon>
        <taxon>Pseudomonadati</taxon>
        <taxon>Pseudomonadota</taxon>
        <taxon>Gammaproteobacteria</taxon>
        <taxon>Pseudomonadales</taxon>
        <taxon>Pseudomonadaceae</taxon>
        <taxon>Pseudomonas</taxon>
    </lineage>
</organism>
<dbReference type="Proteomes" id="UP000050557">
    <property type="component" value="Unassembled WGS sequence"/>
</dbReference>
<evidence type="ECO:0000313" key="2">
    <source>
        <dbReference type="Proteomes" id="UP000050557"/>
    </source>
</evidence>
<protein>
    <recommendedName>
        <fullName evidence="3">Restriction endonuclease</fullName>
    </recommendedName>
</protein>
<proteinExistence type="predicted"/>
<dbReference type="PANTHER" id="PTHR38733">
    <property type="entry name" value="PROTEIN MCRC"/>
    <property type="match status" value="1"/>
</dbReference>
<dbReference type="PATRIC" id="fig|251654.3.peg.1845"/>
<evidence type="ECO:0000313" key="1">
    <source>
        <dbReference type="EMBL" id="KPX43162.1"/>
    </source>
</evidence>
<reference evidence="1 2" key="1">
    <citation type="submission" date="2015-09" db="EMBL/GenBank/DDBJ databases">
        <title>Genome announcement of multiple Pseudomonas syringae strains.</title>
        <authorList>
            <person name="Thakur S."/>
            <person name="Wang P.W."/>
            <person name="Gong Y."/>
            <person name="Weir B.S."/>
            <person name="Guttman D.S."/>
        </authorList>
    </citation>
    <scope>NUCLEOTIDE SEQUENCE [LARGE SCALE GENOMIC DNA]</scope>
    <source>
        <strain evidence="1 2">ICMP4531</strain>
    </source>
</reference>
<dbReference type="EMBL" id="LJQM01000180">
    <property type="protein sequence ID" value="KPX43162.1"/>
    <property type="molecule type" value="Genomic_DNA"/>
</dbReference>
<comment type="caution">
    <text evidence="1">The sequence shown here is derived from an EMBL/GenBank/DDBJ whole genome shotgun (WGS) entry which is preliminary data.</text>
</comment>
<dbReference type="Pfam" id="PF10117">
    <property type="entry name" value="McrBC"/>
    <property type="match status" value="1"/>
</dbReference>
<gene>
    <name evidence="1" type="ORF">ALO68_01427</name>
</gene>